<reference evidence="1" key="1">
    <citation type="submission" date="2021-06" db="EMBL/GenBank/DDBJ databases">
        <authorList>
            <person name="Kallberg Y."/>
            <person name="Tangrot J."/>
            <person name="Rosling A."/>
        </authorList>
    </citation>
    <scope>NUCLEOTIDE SEQUENCE</scope>
    <source>
        <strain evidence="1">28 12/20/2015</strain>
    </source>
</reference>
<gene>
    <name evidence="1" type="ORF">SPELUC_LOCUS2050</name>
</gene>
<protein>
    <submittedName>
        <fullName evidence="1">9210_t:CDS:1</fullName>
    </submittedName>
</protein>
<keyword evidence="2" id="KW-1185">Reference proteome</keyword>
<organism evidence="1 2">
    <name type="scientific">Cetraspora pellucida</name>
    <dbReference type="NCBI Taxonomy" id="1433469"/>
    <lineage>
        <taxon>Eukaryota</taxon>
        <taxon>Fungi</taxon>
        <taxon>Fungi incertae sedis</taxon>
        <taxon>Mucoromycota</taxon>
        <taxon>Glomeromycotina</taxon>
        <taxon>Glomeromycetes</taxon>
        <taxon>Diversisporales</taxon>
        <taxon>Gigasporaceae</taxon>
        <taxon>Cetraspora</taxon>
    </lineage>
</organism>
<dbReference type="Proteomes" id="UP000789366">
    <property type="component" value="Unassembled WGS sequence"/>
</dbReference>
<name>A0ACA9KMK3_9GLOM</name>
<evidence type="ECO:0000313" key="2">
    <source>
        <dbReference type="Proteomes" id="UP000789366"/>
    </source>
</evidence>
<comment type="caution">
    <text evidence="1">The sequence shown here is derived from an EMBL/GenBank/DDBJ whole genome shotgun (WGS) entry which is preliminary data.</text>
</comment>
<proteinExistence type="predicted"/>
<accession>A0ACA9KMK3</accession>
<evidence type="ECO:0000313" key="1">
    <source>
        <dbReference type="EMBL" id="CAG8479231.1"/>
    </source>
</evidence>
<dbReference type="EMBL" id="CAJVPW010001258">
    <property type="protein sequence ID" value="CAG8479231.1"/>
    <property type="molecule type" value="Genomic_DNA"/>
</dbReference>
<sequence>MTDTLSLRGTLVGHSNWVTAIATTSENSDMILSASRDRTIIVWQLTHEEATYGVPRKALTGHNHFVQDVVISSDGQFALSASWDKTLRLWDLNTGTTTRRFVGHDKDVLSVSFSPDNRQIVSGSRDKTIKLWNTLGECKFNIQEEGHTEWVSCVRFSPNPSNPVIVSCGWDKLVKVWELTKCKLRTNHIGHTGYINTVTISPDGSLCASGGKDGITMLWDLNEGKHLYSLEAGDIINALVFSPNRYWLCAATASFIKIWDLETKTVVDDLKPNFTETGRYSKDPECISLAWSPDGTTLFAGYTVPMDQDLSFNPCYVMNKEKNKLTYSVYTIWDWTEEQLKELQNLWRPCEEKYDSTIEYIPERQCFEFKQNTQEILDELRNELVNILRKKSADAKPISMVVPYRPKRRSKSPVDSELVGLPPKNLESVDPNTPSVLDKIEDTDGLEDTFYISDNVRDVSDMLGRNQQFSQPCDYLKEICKGCDVNGNLNMENRTIHIIGGKRQDVNEAIERLKELERVYLRPSFKHQEIPLVHYPNQNVLFKLYFFPVKSHPWFKFIFNSKDSKDAFIIIPAIKNPKTQKWTLPKYVESEQNKSTTMANNNAKSNTPPRGPPVTKNPQTEPKYDWPEVPQVPAEVPWNNYGALHPSSNKDFPALSPSVAGSKSAASIASTPSLSPTRRGSLVNTEKHIPNSNSSPFDEPKPRLTEEEKLARKEATKQRIIDRRKQRAQTYGASTDNGSPISDVFPSMSNSSNWSTQDKSVTVMDGKTWSDKVVGKKVDEKGGINVVMRNVVLEQNPNNSIASLNGNNMPITFGKILRDYNHTQIVTSCNVRLEYVRSQKEEVRLFGSLGKVLFTKVPPNVSNKLWDFTDLKDVIIGEHGVCPMYRNHATTNENLYQSFVEVLGTRTCGRSSFFEINANARNSPYAGYTPVSMYVNCDFVSLDKVTIQWNHLVDIDWTVLDRNYDIGISLQSRRVLRSDVKPFTTFMKKVSVSPTNNMITYENVVDFLHVKAINYKQVSRYILHEPFIAELTRTEQVPLSEQTTHKVLGKTGHGPYWYTIEVINEEHDKYLKSNETLGPGQVSKWTVDNIIGDEPKKIYLAEYIKTMLLLIERCNHHVEIHKKRDGMKRVQEE</sequence>